<dbReference type="InterPro" id="IPR008758">
    <property type="entry name" value="Peptidase_S28"/>
</dbReference>
<dbReference type="GO" id="GO:0008239">
    <property type="term" value="F:dipeptidyl-peptidase activity"/>
    <property type="evidence" value="ECO:0007669"/>
    <property type="project" value="TreeGrafter"/>
</dbReference>
<dbReference type="PANTHER" id="PTHR11010:SF110">
    <property type="entry name" value="PROLYLCARBOXYPEPTIDASE-LIKE PROTEIN-RELATED"/>
    <property type="match status" value="1"/>
</dbReference>
<evidence type="ECO:0008006" key="8">
    <source>
        <dbReference type="Google" id="ProtNLM"/>
    </source>
</evidence>
<reference evidence="6 7" key="1">
    <citation type="journal article" date="2014" name="Genome Biol.">
        <title>Transcriptome and methylome profiling reveals relics of genome dominance in the mesopolyploid Brassica oleracea.</title>
        <authorList>
            <person name="Parkin I.A."/>
            <person name="Koh C."/>
            <person name="Tang H."/>
            <person name="Robinson S.J."/>
            <person name="Kagale S."/>
            <person name="Clarke W.E."/>
            <person name="Town C.D."/>
            <person name="Nixon J."/>
            <person name="Krishnakumar V."/>
            <person name="Bidwell S.L."/>
            <person name="Denoeud F."/>
            <person name="Belcram H."/>
            <person name="Links M.G."/>
            <person name="Just J."/>
            <person name="Clarke C."/>
            <person name="Bender T."/>
            <person name="Huebert T."/>
            <person name="Mason A.S."/>
            <person name="Pires J.C."/>
            <person name="Barker G."/>
            <person name="Moore J."/>
            <person name="Walley P.G."/>
            <person name="Manoli S."/>
            <person name="Batley J."/>
            <person name="Edwards D."/>
            <person name="Nelson M.N."/>
            <person name="Wang X."/>
            <person name="Paterson A.H."/>
            <person name="King G."/>
            <person name="Bancroft I."/>
            <person name="Chalhoub B."/>
            <person name="Sharpe A.G."/>
        </authorList>
    </citation>
    <scope>NUCLEOTIDE SEQUENCE</scope>
    <source>
        <strain evidence="6 7">cv. TO1000</strain>
    </source>
</reference>
<dbReference type="eggNOG" id="KOG2183">
    <property type="taxonomic scope" value="Eukaryota"/>
</dbReference>
<dbReference type="AlphaFoldDB" id="A0A0D3AKM3"/>
<sequence length="465" mass="52413">MYLPFTILLPFVFTILSPYFVSLTHSKVARLGISTTTRPTETVFASADNSDLNFFYYHQNLDHFTFTPKSYQTFQQRYVINAKHWAGSKANAPILAFLGEEASIESDLYVGFFQDNGPRLKALLVYVEHRYYGKSVPFGSAEEALKNASTLGYLNAAQALADYAAILMHVKEKYSAKHSPIIVVGGSYGGMLAAWFRLKYPHIALGALASSAPLLYFEDTRPKFGYYHIITKVFKETSKRCYKTIRKSWKEIDRVAAKSNGLLILSKKFKTCAPLSRSFDIKDFLDSIYAESVQFNGNPGDWVATLCNAIDNPPNRKNYGCSEIVIPIGHDKHDTMFQTAPFNMTSFIDDCKSKYGVSPRPHWITTYFGIQDIKLILRRFGSNIIFSNGLADPYSVGGVLENVSGSVVAIKTLNGTHCQDLSSRRKDDPKWLVMQREKEIKTIESWISTYQKDLRGSTCHNKLGL</sequence>
<keyword evidence="2" id="KW-0645">Protease</keyword>
<keyword evidence="4" id="KW-0378">Hydrolase</keyword>
<evidence type="ECO:0000256" key="1">
    <source>
        <dbReference type="ARBA" id="ARBA00011079"/>
    </source>
</evidence>
<dbReference type="Gramene" id="Bo2g024490.1">
    <property type="protein sequence ID" value="Bo2g024490.1"/>
    <property type="gene ID" value="Bo2g024490"/>
</dbReference>
<evidence type="ECO:0000256" key="4">
    <source>
        <dbReference type="ARBA" id="ARBA00022801"/>
    </source>
</evidence>
<organism evidence="6 7">
    <name type="scientific">Brassica oleracea var. oleracea</name>
    <dbReference type="NCBI Taxonomy" id="109376"/>
    <lineage>
        <taxon>Eukaryota</taxon>
        <taxon>Viridiplantae</taxon>
        <taxon>Streptophyta</taxon>
        <taxon>Embryophyta</taxon>
        <taxon>Tracheophyta</taxon>
        <taxon>Spermatophyta</taxon>
        <taxon>Magnoliopsida</taxon>
        <taxon>eudicotyledons</taxon>
        <taxon>Gunneridae</taxon>
        <taxon>Pentapetalae</taxon>
        <taxon>rosids</taxon>
        <taxon>malvids</taxon>
        <taxon>Brassicales</taxon>
        <taxon>Brassicaceae</taxon>
        <taxon>Brassiceae</taxon>
        <taxon>Brassica</taxon>
    </lineage>
</organism>
<dbReference type="MEROPS" id="S28.A03"/>
<evidence type="ECO:0000256" key="5">
    <source>
        <dbReference type="ARBA" id="ARBA00023180"/>
    </source>
</evidence>
<dbReference type="SUPFAM" id="SSF53474">
    <property type="entry name" value="alpha/beta-Hydrolases"/>
    <property type="match status" value="1"/>
</dbReference>
<dbReference type="GO" id="GO:0070008">
    <property type="term" value="F:serine-type exopeptidase activity"/>
    <property type="evidence" value="ECO:0007669"/>
    <property type="project" value="InterPro"/>
</dbReference>
<protein>
    <recommendedName>
        <fullName evidence="8">Serine carboxypeptidase S28 family protein</fullName>
    </recommendedName>
</protein>
<evidence type="ECO:0000313" key="6">
    <source>
        <dbReference type="EnsemblPlants" id="Bo2g024490.1"/>
    </source>
</evidence>
<reference evidence="6" key="2">
    <citation type="submission" date="2015-03" db="UniProtKB">
        <authorList>
            <consortium name="EnsemblPlants"/>
        </authorList>
    </citation>
    <scope>IDENTIFICATION</scope>
</reference>
<evidence type="ECO:0000313" key="7">
    <source>
        <dbReference type="Proteomes" id="UP000032141"/>
    </source>
</evidence>
<keyword evidence="3" id="KW-0732">Signal</keyword>
<dbReference type="Gene3D" id="1.20.120.980">
    <property type="entry name" value="Serine carboxypeptidase S28, SKS domain"/>
    <property type="match status" value="1"/>
</dbReference>
<dbReference type="Gene3D" id="3.40.50.1820">
    <property type="entry name" value="alpha/beta hydrolase"/>
    <property type="match status" value="1"/>
</dbReference>
<dbReference type="GO" id="GO:0006508">
    <property type="term" value="P:proteolysis"/>
    <property type="evidence" value="ECO:0007669"/>
    <property type="project" value="UniProtKB-KW"/>
</dbReference>
<accession>A0A0D3AKM3</accession>
<evidence type="ECO:0000256" key="3">
    <source>
        <dbReference type="ARBA" id="ARBA00022729"/>
    </source>
</evidence>
<dbReference type="Proteomes" id="UP000032141">
    <property type="component" value="Chromosome C2"/>
</dbReference>
<dbReference type="Pfam" id="PF05577">
    <property type="entry name" value="Peptidase_S28"/>
    <property type="match status" value="2"/>
</dbReference>
<keyword evidence="7" id="KW-1185">Reference proteome</keyword>
<dbReference type="EnsemblPlants" id="Bo2g024490.1">
    <property type="protein sequence ID" value="Bo2g024490.1"/>
    <property type="gene ID" value="Bo2g024490"/>
</dbReference>
<dbReference type="PANTHER" id="PTHR11010">
    <property type="entry name" value="PROTEASE S28 PRO-X CARBOXYPEPTIDASE-RELATED"/>
    <property type="match status" value="1"/>
</dbReference>
<proteinExistence type="inferred from homology"/>
<evidence type="ECO:0000256" key="2">
    <source>
        <dbReference type="ARBA" id="ARBA00022670"/>
    </source>
</evidence>
<keyword evidence="5" id="KW-0325">Glycoprotein</keyword>
<dbReference type="HOGENOM" id="CLU_020959_0_1_1"/>
<dbReference type="InterPro" id="IPR029058">
    <property type="entry name" value="AB_hydrolase_fold"/>
</dbReference>
<comment type="similarity">
    <text evidence="1">Belongs to the peptidase S28 family.</text>
</comment>
<name>A0A0D3AKM3_BRAOL</name>
<dbReference type="InterPro" id="IPR042269">
    <property type="entry name" value="Ser_carbopepase_S28_SKS"/>
</dbReference>
<dbReference type="OMA" id="KETSKRC"/>